<feature type="transmembrane region" description="Helical" evidence="1">
    <location>
        <begin position="70"/>
        <end position="89"/>
    </location>
</feature>
<keyword evidence="1" id="KW-0812">Transmembrane</keyword>
<dbReference type="AlphaFoldDB" id="A0A7V9WR21"/>
<evidence type="ECO:0000313" key="2">
    <source>
        <dbReference type="EMBL" id="MBA2795293.1"/>
    </source>
</evidence>
<evidence type="ECO:0000313" key="3">
    <source>
        <dbReference type="Proteomes" id="UP000524462"/>
    </source>
</evidence>
<evidence type="ECO:0000256" key="1">
    <source>
        <dbReference type="SAM" id="Phobius"/>
    </source>
</evidence>
<dbReference type="EMBL" id="JACEGE010000005">
    <property type="protein sequence ID" value="MBA2795293.1"/>
    <property type="molecule type" value="Genomic_DNA"/>
</dbReference>
<organism evidence="2 3">
    <name type="scientific">Streptococcus porcinus</name>
    <dbReference type="NCBI Taxonomy" id="1340"/>
    <lineage>
        <taxon>Bacteria</taxon>
        <taxon>Bacillati</taxon>
        <taxon>Bacillota</taxon>
        <taxon>Bacilli</taxon>
        <taxon>Lactobacillales</taxon>
        <taxon>Streptococcaceae</taxon>
        <taxon>Streptococcus</taxon>
    </lineage>
</organism>
<proteinExistence type="predicted"/>
<dbReference type="RefSeq" id="WP_181459636.1">
    <property type="nucleotide sequence ID" value="NZ_JACEGE010000005.1"/>
</dbReference>
<name>A0A7V9WR21_STRPO</name>
<keyword evidence="1" id="KW-1133">Transmembrane helix</keyword>
<dbReference type="Proteomes" id="UP000524462">
    <property type="component" value="Unassembled WGS sequence"/>
</dbReference>
<protein>
    <submittedName>
        <fullName evidence="2">Uncharacterized protein</fullName>
    </submittedName>
</protein>
<accession>A0A7V9WR21</accession>
<reference evidence="2 3" key="1">
    <citation type="submission" date="2020-07" db="EMBL/GenBank/DDBJ databases">
        <title>Molecular and genomic characterization of Streptococcus porcinus isolated from diseased swine in Brazil.</title>
        <authorList>
            <person name="Moreno L.Z."/>
            <person name="Matajira C.E.C."/>
            <person name="Poor A.P."/>
            <person name="Dutra M.C."/>
            <person name="Moreno A.M."/>
        </authorList>
    </citation>
    <scope>NUCLEOTIDE SEQUENCE [LARGE SCALE GENOMIC DNA]</scope>
    <source>
        <strain evidence="2 3">SP0816-2</strain>
    </source>
</reference>
<keyword evidence="1" id="KW-0472">Membrane</keyword>
<feature type="transmembrane region" description="Helical" evidence="1">
    <location>
        <begin position="95"/>
        <end position="113"/>
    </location>
</feature>
<sequence>MKLKRQTRFAKIGTKITVNIGHKEKVLLKNGQTVIIPLDKEREEIYIRQWRSRRIEVCDQDVYLIVDNPLNVILFWSSIVLILISHLLLSFDSDVLWWSTLIGMLLLASSYLTPRCHFKKLKKSN</sequence>
<comment type="caution">
    <text evidence="2">The sequence shown here is derived from an EMBL/GenBank/DDBJ whole genome shotgun (WGS) entry which is preliminary data.</text>
</comment>
<gene>
    <name evidence="2" type="ORF">H1B29_02125</name>
</gene>